<dbReference type="OrthoDB" id="9808187at2"/>
<dbReference type="Proteomes" id="UP000319263">
    <property type="component" value="Chromosome"/>
</dbReference>
<dbReference type="PANTHER" id="PTHR42760">
    <property type="entry name" value="SHORT-CHAIN DEHYDROGENASES/REDUCTASES FAMILY MEMBER"/>
    <property type="match status" value="1"/>
</dbReference>
<name>A0A516Q5L1_9ACTN</name>
<dbReference type="EMBL" id="CP041692">
    <property type="protein sequence ID" value="QDP98728.1"/>
    <property type="molecule type" value="Genomic_DNA"/>
</dbReference>
<proteinExistence type="inferred from homology"/>
<comment type="similarity">
    <text evidence="1">Belongs to the short-chain dehydrogenases/reductases (SDR) family.</text>
</comment>
<organism evidence="3 4">
    <name type="scientific">Microlunatus elymi</name>
    <dbReference type="NCBI Taxonomy" id="2596828"/>
    <lineage>
        <taxon>Bacteria</taxon>
        <taxon>Bacillati</taxon>
        <taxon>Actinomycetota</taxon>
        <taxon>Actinomycetes</taxon>
        <taxon>Propionibacteriales</taxon>
        <taxon>Propionibacteriaceae</taxon>
        <taxon>Microlunatus</taxon>
    </lineage>
</organism>
<dbReference type="Pfam" id="PF13561">
    <property type="entry name" value="adh_short_C2"/>
    <property type="match status" value="1"/>
</dbReference>
<dbReference type="KEGG" id="mik:FOE78_10615"/>
<protein>
    <submittedName>
        <fullName evidence="3">SDR family oxidoreductase</fullName>
    </submittedName>
</protein>
<dbReference type="SUPFAM" id="SSF51735">
    <property type="entry name" value="NAD(P)-binding Rossmann-fold domains"/>
    <property type="match status" value="1"/>
</dbReference>
<keyword evidence="2" id="KW-0560">Oxidoreductase</keyword>
<dbReference type="GO" id="GO:0016616">
    <property type="term" value="F:oxidoreductase activity, acting on the CH-OH group of donors, NAD or NADP as acceptor"/>
    <property type="evidence" value="ECO:0007669"/>
    <property type="project" value="TreeGrafter"/>
</dbReference>
<dbReference type="InterPro" id="IPR036291">
    <property type="entry name" value="NAD(P)-bd_dom_sf"/>
</dbReference>
<dbReference type="Gene3D" id="3.40.50.720">
    <property type="entry name" value="NAD(P)-binding Rossmann-like Domain"/>
    <property type="match status" value="1"/>
</dbReference>
<keyword evidence="4" id="KW-1185">Reference proteome</keyword>
<dbReference type="InterPro" id="IPR002347">
    <property type="entry name" value="SDR_fam"/>
</dbReference>
<dbReference type="CDD" id="cd05233">
    <property type="entry name" value="SDR_c"/>
    <property type="match status" value="1"/>
</dbReference>
<sequence>MMRTAVVTGGGTGIGRAIAKRLSADGTRVIIVGRRKDVLADAAAEINKSHGDELVEYRAADLADPDQVDELAGVITAECGVDFLINNAGGDVGFGHRTETLSDLADKYRTDFTANLITTMLITEALLPAITRPGGRIVMITSGAGLRGSGSYGVAKAAVHGYMWDLTNRLAAQQVTANAIAPSFVPDTEFWDGRRDPADAATRVSRIPMNRPGTPSEVAEAVAYLCNAEAGWTTGQILQLNGGALLGHG</sequence>
<dbReference type="AlphaFoldDB" id="A0A516Q5L1"/>
<reference evidence="3 4" key="1">
    <citation type="submission" date="2019-07" db="EMBL/GenBank/DDBJ databases">
        <title>Microlunatus dokdonensis sp. nov. isolated from the rhizospheric soil of the wild plant Elymus tsukushiensis.</title>
        <authorList>
            <person name="Ghim S.-Y."/>
            <person name="Hwang Y.-J."/>
            <person name="Son J.-S."/>
            <person name="Shin J.-H."/>
        </authorList>
    </citation>
    <scope>NUCLEOTIDE SEQUENCE [LARGE SCALE GENOMIC DNA]</scope>
    <source>
        <strain evidence="3 4">KUDC0627</strain>
    </source>
</reference>
<dbReference type="PANTHER" id="PTHR42760:SF133">
    <property type="entry name" value="3-OXOACYL-[ACYL-CARRIER-PROTEIN] REDUCTASE"/>
    <property type="match status" value="1"/>
</dbReference>
<evidence type="ECO:0000313" key="3">
    <source>
        <dbReference type="EMBL" id="QDP98728.1"/>
    </source>
</evidence>
<accession>A0A516Q5L1</accession>
<evidence type="ECO:0000256" key="2">
    <source>
        <dbReference type="ARBA" id="ARBA00023002"/>
    </source>
</evidence>
<evidence type="ECO:0000256" key="1">
    <source>
        <dbReference type="ARBA" id="ARBA00006484"/>
    </source>
</evidence>
<evidence type="ECO:0000313" key="4">
    <source>
        <dbReference type="Proteomes" id="UP000319263"/>
    </source>
</evidence>
<dbReference type="PRINTS" id="PR00081">
    <property type="entry name" value="GDHRDH"/>
</dbReference>
<gene>
    <name evidence="3" type="ORF">FOE78_10615</name>
</gene>